<dbReference type="OrthoDB" id="2569217at2759"/>
<dbReference type="InterPro" id="IPR036869">
    <property type="entry name" value="J_dom_sf"/>
</dbReference>
<accession>A0A1B9G960</accession>
<proteinExistence type="predicted"/>
<dbReference type="EMBL" id="KI894019">
    <property type="protein sequence ID" value="OCF27584.1"/>
    <property type="molecule type" value="Genomic_DNA"/>
</dbReference>
<feature type="compositionally biased region" description="Polar residues" evidence="1">
    <location>
        <begin position="393"/>
        <end position="403"/>
    </location>
</feature>
<dbReference type="InterPro" id="IPR001623">
    <property type="entry name" value="DnaJ_domain"/>
</dbReference>
<sequence length="561" mass="65056">MLSTALIPTRTSPFRRLLSRKQVFRQTHSQMQTRSTHSYYTTLTLDDALVDQDPYRRIRFDHPLWMLDRTLESGRLAVARSFWADAHSVEPFLLPFWQVHLLCDQKSSIQWESPNGTVEAGPDFRYYSDIGMAIAAVPKDHWASGIYVPWRIKVSADKLVMLYSETEKTRGSLDLLPSETPSIYSNPQKQILDPFMPEMWNPYTAPKFAYGPPDLKGREEKIIMLQGSDEAEFYEAFVPYGIRVYAIPVYRLMYKVGLGRGFGVMDASMPMMGMNVFRHDWKHGELRTLIPYLYTRVGHHHRRWTPPDEISEPEIVNAAFKPPSKIEELVKLLFDGMWNRGAITPSMWENERILPEFGPARDGNAQLLDEYNEACLKGWNLPPEPKFPIKETQTAAPKTTLFNPRNPRSRTAETSGSTVSTKEEQAKVTRQYSGNNTQKRRTAHYRDQAHIRLNNVRRSIRMTPEEEYISKVETFLPDPKGFYKVLGIEDPPKEFLRADKKEYIDDLISIRRGQESLTHHPDRGGTVRAMASLNEAHDKLDTLEKRRQYYAESRLGYRFNR</sequence>
<evidence type="ECO:0000313" key="3">
    <source>
        <dbReference type="EMBL" id="OCF27584.1"/>
    </source>
</evidence>
<name>A0A1B9G960_9TREE</name>
<reference evidence="3" key="1">
    <citation type="submission" date="2013-07" db="EMBL/GenBank/DDBJ databases">
        <title>The Genome Sequence of Cryptococcus bestiolae CBS10118.</title>
        <authorList>
            <consortium name="The Broad Institute Genome Sequencing Platform"/>
            <person name="Cuomo C."/>
            <person name="Litvintseva A."/>
            <person name="Chen Y."/>
            <person name="Heitman J."/>
            <person name="Sun S."/>
            <person name="Springer D."/>
            <person name="Dromer F."/>
            <person name="Young S.K."/>
            <person name="Zeng Q."/>
            <person name="Gargeya S."/>
            <person name="Fitzgerald M."/>
            <person name="Abouelleil A."/>
            <person name="Alvarado L."/>
            <person name="Berlin A.M."/>
            <person name="Chapman S.B."/>
            <person name="Dewar J."/>
            <person name="Goldberg J."/>
            <person name="Griggs A."/>
            <person name="Gujja S."/>
            <person name="Hansen M."/>
            <person name="Howarth C."/>
            <person name="Imamovic A."/>
            <person name="Larimer J."/>
            <person name="McCowan C."/>
            <person name="Murphy C."/>
            <person name="Pearson M."/>
            <person name="Priest M."/>
            <person name="Roberts A."/>
            <person name="Saif S."/>
            <person name="Shea T."/>
            <person name="Sykes S."/>
            <person name="Wortman J."/>
            <person name="Nusbaum C."/>
            <person name="Birren B."/>
        </authorList>
    </citation>
    <scope>NUCLEOTIDE SEQUENCE [LARGE SCALE GENOMIC DNA]</scope>
    <source>
        <strain evidence="3">CBS 10118</strain>
    </source>
</reference>
<evidence type="ECO:0000313" key="4">
    <source>
        <dbReference type="EMBL" id="WVW81728.1"/>
    </source>
</evidence>
<reference evidence="4" key="4">
    <citation type="submission" date="2024-02" db="EMBL/GenBank/DDBJ databases">
        <title>Comparative genomics of Cryptococcus and Kwoniella reveals pathogenesis evolution and contrasting modes of karyotype evolution via chromosome fusion or intercentromeric recombination.</title>
        <authorList>
            <person name="Coelho M.A."/>
            <person name="David-Palma M."/>
            <person name="Shea T."/>
            <person name="Bowers K."/>
            <person name="McGinley-Smith S."/>
            <person name="Mohammad A.W."/>
            <person name="Gnirke A."/>
            <person name="Yurkov A.M."/>
            <person name="Nowrousian M."/>
            <person name="Sun S."/>
            <person name="Cuomo C.A."/>
            <person name="Heitman J."/>
        </authorList>
    </citation>
    <scope>NUCLEOTIDE SEQUENCE</scope>
    <source>
        <strain evidence="4">CBS 10118</strain>
    </source>
</reference>
<dbReference type="Gene3D" id="1.10.287.110">
    <property type="entry name" value="DnaJ domain"/>
    <property type="match status" value="1"/>
</dbReference>
<dbReference type="AlphaFoldDB" id="A0A1B9G960"/>
<feature type="domain" description="J" evidence="2">
    <location>
        <begin position="481"/>
        <end position="554"/>
    </location>
</feature>
<gene>
    <name evidence="3" type="ORF">I302_02427</name>
    <name evidence="4" type="ORF">I302_103724</name>
</gene>
<dbReference type="RefSeq" id="XP_019048654.1">
    <property type="nucleotide sequence ID" value="XM_019189092.1"/>
</dbReference>
<dbReference type="Proteomes" id="UP000092730">
    <property type="component" value="Chromosome 2"/>
</dbReference>
<dbReference type="EMBL" id="CP144542">
    <property type="protein sequence ID" value="WVW81728.1"/>
    <property type="molecule type" value="Genomic_DNA"/>
</dbReference>
<evidence type="ECO:0000259" key="2">
    <source>
        <dbReference type="PROSITE" id="PS50076"/>
    </source>
</evidence>
<dbReference type="GeneID" id="30206826"/>
<evidence type="ECO:0000313" key="5">
    <source>
        <dbReference type="Proteomes" id="UP000092730"/>
    </source>
</evidence>
<dbReference type="SUPFAM" id="SSF46565">
    <property type="entry name" value="Chaperone J-domain"/>
    <property type="match status" value="1"/>
</dbReference>
<dbReference type="KEGG" id="kbi:30206826"/>
<reference evidence="3" key="3">
    <citation type="submission" date="2014-01" db="EMBL/GenBank/DDBJ databases">
        <title>Evolution of pathogenesis and genome organization in the Tremellales.</title>
        <authorList>
            <person name="Cuomo C."/>
            <person name="Litvintseva A."/>
            <person name="Heitman J."/>
            <person name="Chen Y."/>
            <person name="Sun S."/>
            <person name="Springer D."/>
            <person name="Dromer F."/>
            <person name="Young S."/>
            <person name="Zeng Q."/>
            <person name="Chapman S."/>
            <person name="Gujja S."/>
            <person name="Saif S."/>
            <person name="Birren B."/>
        </authorList>
    </citation>
    <scope>NUCLEOTIDE SEQUENCE</scope>
    <source>
        <strain evidence="3">CBS 10118</strain>
    </source>
</reference>
<reference evidence="4" key="2">
    <citation type="submission" date="2013-07" db="EMBL/GenBank/DDBJ databases">
        <authorList>
            <consortium name="The Broad Institute Genome Sequencing Platform"/>
            <person name="Cuomo C."/>
            <person name="Litvintseva A."/>
            <person name="Chen Y."/>
            <person name="Heitman J."/>
            <person name="Sun S."/>
            <person name="Springer D."/>
            <person name="Dromer F."/>
            <person name="Young S.K."/>
            <person name="Zeng Q."/>
            <person name="Gargeya S."/>
            <person name="Fitzgerald M."/>
            <person name="Abouelleil A."/>
            <person name="Alvarado L."/>
            <person name="Berlin A.M."/>
            <person name="Chapman S.B."/>
            <person name="Dewar J."/>
            <person name="Goldberg J."/>
            <person name="Griggs A."/>
            <person name="Gujja S."/>
            <person name="Hansen M."/>
            <person name="Howarth C."/>
            <person name="Imamovic A."/>
            <person name="Larimer J."/>
            <person name="McCowan C."/>
            <person name="Murphy C."/>
            <person name="Pearson M."/>
            <person name="Priest M."/>
            <person name="Roberts A."/>
            <person name="Saif S."/>
            <person name="Shea T."/>
            <person name="Sykes S."/>
            <person name="Wortman J."/>
            <person name="Nusbaum C."/>
            <person name="Birren B."/>
        </authorList>
    </citation>
    <scope>NUCLEOTIDE SEQUENCE</scope>
    <source>
        <strain evidence="4">CBS 10118</strain>
    </source>
</reference>
<dbReference type="VEuPathDB" id="FungiDB:I302_02427"/>
<protein>
    <recommendedName>
        <fullName evidence="2">J domain-containing protein</fullName>
    </recommendedName>
</protein>
<organism evidence="3">
    <name type="scientific">Kwoniella bestiolae CBS 10118</name>
    <dbReference type="NCBI Taxonomy" id="1296100"/>
    <lineage>
        <taxon>Eukaryota</taxon>
        <taxon>Fungi</taxon>
        <taxon>Dikarya</taxon>
        <taxon>Basidiomycota</taxon>
        <taxon>Agaricomycotina</taxon>
        <taxon>Tremellomycetes</taxon>
        <taxon>Tremellales</taxon>
        <taxon>Cryptococcaceae</taxon>
        <taxon>Kwoniella</taxon>
    </lineage>
</organism>
<keyword evidence="5" id="KW-1185">Reference proteome</keyword>
<feature type="region of interest" description="Disordered" evidence="1">
    <location>
        <begin position="393"/>
        <end position="442"/>
    </location>
</feature>
<feature type="compositionally biased region" description="Polar residues" evidence="1">
    <location>
        <begin position="428"/>
        <end position="437"/>
    </location>
</feature>
<evidence type="ECO:0000256" key="1">
    <source>
        <dbReference type="SAM" id="MobiDB-lite"/>
    </source>
</evidence>
<dbReference type="PROSITE" id="PS50076">
    <property type="entry name" value="DNAJ_2"/>
    <property type="match status" value="1"/>
</dbReference>